<organism evidence="2 3">
    <name type="scientific">Stakelama marina</name>
    <dbReference type="NCBI Taxonomy" id="2826939"/>
    <lineage>
        <taxon>Bacteria</taxon>
        <taxon>Pseudomonadati</taxon>
        <taxon>Pseudomonadota</taxon>
        <taxon>Alphaproteobacteria</taxon>
        <taxon>Sphingomonadales</taxon>
        <taxon>Sphingomonadaceae</taxon>
        <taxon>Stakelama</taxon>
    </lineage>
</organism>
<evidence type="ECO:0000313" key="3">
    <source>
        <dbReference type="Proteomes" id="UP000676996"/>
    </source>
</evidence>
<proteinExistence type="predicted"/>
<keyword evidence="1" id="KW-0812">Transmembrane</keyword>
<keyword evidence="1" id="KW-0472">Membrane</keyword>
<feature type="transmembrane region" description="Helical" evidence="1">
    <location>
        <begin position="130"/>
        <end position="148"/>
    </location>
</feature>
<keyword evidence="3" id="KW-1185">Reference proteome</keyword>
<evidence type="ECO:0000313" key="2">
    <source>
        <dbReference type="EMBL" id="MBR0551078.1"/>
    </source>
</evidence>
<evidence type="ECO:0000256" key="1">
    <source>
        <dbReference type="SAM" id="Phobius"/>
    </source>
</evidence>
<reference evidence="2" key="1">
    <citation type="submission" date="2021-04" db="EMBL/GenBank/DDBJ databases">
        <title>Ouciella asimina sp. nov., isolated from the surface seawater in the hydrothermal field of Okinawa Trough.</title>
        <authorList>
            <person name="Shuang W."/>
        </authorList>
    </citation>
    <scope>NUCLEOTIDE SEQUENCE</scope>
    <source>
        <strain evidence="2">LXI357</strain>
    </source>
</reference>
<comment type="caution">
    <text evidence="2">The sequence shown here is derived from an EMBL/GenBank/DDBJ whole genome shotgun (WGS) entry which is preliminary data.</text>
</comment>
<dbReference type="AlphaFoldDB" id="A0A8T4I7W0"/>
<dbReference type="RefSeq" id="WP_284052370.1">
    <property type="nucleotide sequence ID" value="NZ_JAGRQC010000001.1"/>
</dbReference>
<keyword evidence="1" id="KW-1133">Transmembrane helix</keyword>
<sequence length="152" mass="15685">MRASTAGIIGGIVGGVGLTAALIARQRSHGQDGIVAKNARELLDRSVDREAIADDRSNHAIDQANKLLASATFSAGYSAVRYFSPRLPATGVGAAYGIGLYATNIALPSPIITIGETEETVPLRVSLERAGLHALFGLATALIASALSSRDD</sequence>
<accession>A0A8T4I7W0</accession>
<protein>
    <recommendedName>
        <fullName evidence="4">DUF1440 domain-containing protein</fullName>
    </recommendedName>
</protein>
<dbReference type="Proteomes" id="UP000676996">
    <property type="component" value="Unassembled WGS sequence"/>
</dbReference>
<gene>
    <name evidence="2" type="ORF">J7S20_01000</name>
</gene>
<name>A0A8T4I7W0_9SPHN</name>
<feature type="transmembrane region" description="Helical" evidence="1">
    <location>
        <begin position="6"/>
        <end position="24"/>
    </location>
</feature>
<dbReference type="EMBL" id="JAGRQC010000001">
    <property type="protein sequence ID" value="MBR0551078.1"/>
    <property type="molecule type" value="Genomic_DNA"/>
</dbReference>
<evidence type="ECO:0008006" key="4">
    <source>
        <dbReference type="Google" id="ProtNLM"/>
    </source>
</evidence>